<organism evidence="1 2">
    <name type="scientific">Bifidobacterium dentium (strain ATCC 27534 / DSM 20436 / JCM 1195 / Bd1)</name>
    <dbReference type="NCBI Taxonomy" id="401473"/>
    <lineage>
        <taxon>Bacteria</taxon>
        <taxon>Bacillati</taxon>
        <taxon>Actinomycetota</taxon>
        <taxon>Actinomycetes</taxon>
        <taxon>Bifidobacteriales</taxon>
        <taxon>Bifidobacteriaceae</taxon>
        <taxon>Bifidobacterium</taxon>
    </lineage>
</organism>
<dbReference type="KEGG" id="bde:BDP_0763"/>
<reference evidence="1 2" key="1">
    <citation type="journal article" date="2009" name="PLoS Genet.">
        <title>The Bifidobacterium dentium Bd1 genome sequence reflects its genetic adaptation to the human oral cavity.</title>
        <authorList>
            <person name="Ventura M."/>
            <person name="Turroni F."/>
            <person name="Zomer A."/>
            <person name="Foroni E."/>
            <person name="Giubellini V."/>
            <person name="Bottacini F."/>
            <person name="Canchaya C."/>
            <person name="Claesson M.J."/>
            <person name="He F."/>
            <person name="Mantzourani M."/>
            <person name="Mulas L."/>
            <person name="Ferrarini A."/>
            <person name="Gao B."/>
            <person name="Delledonne M."/>
            <person name="Henrissat B."/>
            <person name="Coutinho P."/>
            <person name="Oggioni M."/>
            <person name="Gupta R.S."/>
            <person name="Zhang Z."/>
            <person name="Beighton D."/>
            <person name="Fitzgerald G.F."/>
            <person name="O'Toole P.W."/>
            <person name="van Sinderen D."/>
        </authorList>
    </citation>
    <scope>NUCLEOTIDE SEQUENCE [LARGE SCALE GENOMIC DNA]</scope>
    <source>
        <strain evidence="2">ATCC 27534 / DSM 20436 / JCM 1195 / Bd1</strain>
    </source>
</reference>
<dbReference type="EMBL" id="CP001750">
    <property type="protein sequence ID" value="ADB09423.1"/>
    <property type="molecule type" value="Genomic_DNA"/>
</dbReference>
<dbReference type="InterPro" id="IPR036689">
    <property type="entry name" value="ESAT-6-like_sf"/>
</dbReference>
<dbReference type="GeneID" id="69054448"/>
<accession>D2Q9D7</accession>
<evidence type="ECO:0000313" key="2">
    <source>
        <dbReference type="Proteomes" id="UP000008693"/>
    </source>
</evidence>
<dbReference type="AlphaFoldDB" id="D2Q9D7"/>
<dbReference type="eggNOG" id="ENOG5031X8Q">
    <property type="taxonomic scope" value="Bacteria"/>
</dbReference>
<dbReference type="Pfam" id="PF06013">
    <property type="entry name" value="WXG100"/>
    <property type="match status" value="1"/>
</dbReference>
<gene>
    <name evidence="1" type="ordered locus">BDP_0763</name>
</gene>
<protein>
    <submittedName>
        <fullName evidence="1">Uncharacterized protein</fullName>
    </submittedName>
</protein>
<dbReference type="InterPro" id="IPR010310">
    <property type="entry name" value="T7SS_ESAT-6-like"/>
</dbReference>
<name>D2Q9D7_BIFDB</name>
<proteinExistence type="predicted"/>
<dbReference type="SUPFAM" id="SSF140453">
    <property type="entry name" value="EsxAB dimer-like"/>
    <property type="match status" value="1"/>
</dbReference>
<keyword evidence="2" id="KW-1185">Reference proteome</keyword>
<dbReference type="HOGENOM" id="CLU_2858722_0_0_11"/>
<sequence length="64" mass="7083">MRIRSCSAGLDQLESTLARSELTDWNGTAAESFRSQLTELHRLSTTLKEALRTTSRTLWSVGAA</sequence>
<dbReference type="Proteomes" id="UP000008693">
    <property type="component" value="Chromosome"/>
</dbReference>
<dbReference type="Gene3D" id="1.10.287.1060">
    <property type="entry name" value="ESAT-6-like"/>
    <property type="match status" value="1"/>
</dbReference>
<evidence type="ECO:0000313" key="1">
    <source>
        <dbReference type="EMBL" id="ADB09423.1"/>
    </source>
</evidence>
<dbReference type="RefSeq" id="WP_012902016.1">
    <property type="nucleotide sequence ID" value="NC_013714.1"/>
</dbReference>